<keyword evidence="6" id="KW-1185">Reference proteome</keyword>
<proteinExistence type="predicted"/>
<dbReference type="EMBL" id="JADFTS010000002">
    <property type="protein sequence ID" value="KAF9619317.1"/>
    <property type="molecule type" value="Genomic_DNA"/>
</dbReference>
<feature type="region of interest" description="Disordered" evidence="2">
    <location>
        <begin position="202"/>
        <end position="226"/>
    </location>
</feature>
<protein>
    <recommendedName>
        <fullName evidence="4">Prolamin-like domain-containing protein</fullName>
    </recommendedName>
</protein>
<dbReference type="GO" id="GO:0005576">
    <property type="term" value="C:extracellular region"/>
    <property type="evidence" value="ECO:0007669"/>
    <property type="project" value="TreeGrafter"/>
</dbReference>
<evidence type="ECO:0000259" key="4">
    <source>
        <dbReference type="Pfam" id="PF05617"/>
    </source>
</evidence>
<feature type="chain" id="PRO_5032798719" description="Prolamin-like domain-containing protein" evidence="3">
    <location>
        <begin position="23"/>
        <end position="241"/>
    </location>
</feature>
<dbReference type="AlphaFoldDB" id="A0A835IMN1"/>
<name>A0A835IMN1_9MAGN</name>
<dbReference type="GO" id="GO:0009567">
    <property type="term" value="P:double fertilization forming a zygote and endosperm"/>
    <property type="evidence" value="ECO:0007669"/>
    <property type="project" value="TreeGrafter"/>
</dbReference>
<dbReference type="InterPro" id="IPR008502">
    <property type="entry name" value="Prolamin-like"/>
</dbReference>
<gene>
    <name evidence="5" type="ORF">IFM89_006504</name>
</gene>
<keyword evidence="1 3" id="KW-0732">Signal</keyword>
<dbReference type="GO" id="GO:2000008">
    <property type="term" value="P:regulation of protein localization to cell surface"/>
    <property type="evidence" value="ECO:0007669"/>
    <property type="project" value="TreeGrafter"/>
</dbReference>
<dbReference type="OrthoDB" id="1887119at2759"/>
<organism evidence="5 6">
    <name type="scientific">Coptis chinensis</name>
    <dbReference type="NCBI Taxonomy" id="261450"/>
    <lineage>
        <taxon>Eukaryota</taxon>
        <taxon>Viridiplantae</taxon>
        <taxon>Streptophyta</taxon>
        <taxon>Embryophyta</taxon>
        <taxon>Tracheophyta</taxon>
        <taxon>Spermatophyta</taxon>
        <taxon>Magnoliopsida</taxon>
        <taxon>Ranunculales</taxon>
        <taxon>Ranunculaceae</taxon>
        <taxon>Coptidoideae</taxon>
        <taxon>Coptis</taxon>
    </lineage>
</organism>
<dbReference type="GO" id="GO:0031982">
    <property type="term" value="C:vesicle"/>
    <property type="evidence" value="ECO:0007669"/>
    <property type="project" value="TreeGrafter"/>
</dbReference>
<dbReference type="Proteomes" id="UP000631114">
    <property type="component" value="Unassembled WGS sequence"/>
</dbReference>
<evidence type="ECO:0000313" key="6">
    <source>
        <dbReference type="Proteomes" id="UP000631114"/>
    </source>
</evidence>
<feature type="domain" description="Prolamin-like" evidence="4">
    <location>
        <begin position="135"/>
        <end position="196"/>
    </location>
</feature>
<dbReference type="GO" id="GO:0080155">
    <property type="term" value="P:regulation of double fertilization forming a zygote and endosperm"/>
    <property type="evidence" value="ECO:0007669"/>
    <property type="project" value="TreeGrafter"/>
</dbReference>
<evidence type="ECO:0000256" key="2">
    <source>
        <dbReference type="SAM" id="MobiDB-lite"/>
    </source>
</evidence>
<feature type="signal peptide" evidence="3">
    <location>
        <begin position="1"/>
        <end position="22"/>
    </location>
</feature>
<reference evidence="5 6" key="1">
    <citation type="submission" date="2020-10" db="EMBL/GenBank/DDBJ databases">
        <title>The Coptis chinensis genome and diversification of protoberbering-type alkaloids.</title>
        <authorList>
            <person name="Wang B."/>
            <person name="Shu S."/>
            <person name="Song C."/>
            <person name="Liu Y."/>
        </authorList>
    </citation>
    <scope>NUCLEOTIDE SEQUENCE [LARGE SCALE GENOMIC DNA]</scope>
    <source>
        <strain evidence="5">HL-2020</strain>
        <tissue evidence="5">Leaf</tissue>
    </source>
</reference>
<feature type="compositionally biased region" description="Low complexity" evidence="2">
    <location>
        <begin position="204"/>
        <end position="226"/>
    </location>
</feature>
<dbReference type="PANTHER" id="PTHR31181">
    <property type="entry name" value="EGG CELL-SECRETED PROTEIN 1.4"/>
    <property type="match status" value="1"/>
</dbReference>
<dbReference type="Pfam" id="PF05617">
    <property type="entry name" value="Prolamin_like"/>
    <property type="match status" value="2"/>
</dbReference>
<evidence type="ECO:0000256" key="1">
    <source>
        <dbReference type="ARBA" id="ARBA00022729"/>
    </source>
</evidence>
<sequence length="241" mass="25939">MSLKVSLIVACVAIAVIAPTIAQLVVPPNPVQDITKCWSSFRNVDGCVSEIFTSFLSGRVGLLGPGCCNAIKEISTSCWPAMFPFNPLFPPLLRQYCANVQSGAKPALTASSAQTDSKLEDASVNTFGLIPDVGTCITSLQKTEGCLNEVITSFFSFQVHLLGPACCRAITAIDNDCWPKVFPFNPYFPPLVKTYCTKLRSETPSKTPTTALPPKTPTTALPPKSSPCQSNWFKLTNNILS</sequence>
<dbReference type="PANTHER" id="PTHR31181:SF67">
    <property type="entry name" value="PROLAMIN-LIKE PROTEIN (DUF1278)"/>
    <property type="match status" value="1"/>
</dbReference>
<comment type="caution">
    <text evidence="5">The sequence shown here is derived from an EMBL/GenBank/DDBJ whole genome shotgun (WGS) entry which is preliminary data.</text>
</comment>
<feature type="domain" description="Prolamin-like" evidence="4">
    <location>
        <begin position="36"/>
        <end position="97"/>
    </location>
</feature>
<accession>A0A835IMN1</accession>
<evidence type="ECO:0000256" key="3">
    <source>
        <dbReference type="SAM" id="SignalP"/>
    </source>
</evidence>
<evidence type="ECO:0000313" key="5">
    <source>
        <dbReference type="EMBL" id="KAF9619317.1"/>
    </source>
</evidence>